<protein>
    <recommendedName>
        <fullName evidence="1">FAD dependent oxidoreductase domain-containing protein</fullName>
    </recommendedName>
</protein>
<dbReference type="GO" id="GO:0005739">
    <property type="term" value="C:mitochondrion"/>
    <property type="evidence" value="ECO:0007669"/>
    <property type="project" value="TreeGrafter"/>
</dbReference>
<feature type="domain" description="FAD dependent oxidoreductase" evidence="1">
    <location>
        <begin position="7"/>
        <end position="188"/>
    </location>
</feature>
<name>A0A383A4U4_9ZZZZ</name>
<dbReference type="AlphaFoldDB" id="A0A383A4U4"/>
<organism evidence="2">
    <name type="scientific">marine metagenome</name>
    <dbReference type="NCBI Taxonomy" id="408172"/>
    <lineage>
        <taxon>unclassified sequences</taxon>
        <taxon>metagenomes</taxon>
        <taxon>ecological metagenomes</taxon>
    </lineage>
</organism>
<reference evidence="2" key="1">
    <citation type="submission" date="2018-05" db="EMBL/GenBank/DDBJ databases">
        <authorList>
            <person name="Lanie J.A."/>
            <person name="Ng W.-L."/>
            <person name="Kazmierczak K.M."/>
            <person name="Andrzejewski T.M."/>
            <person name="Davidsen T.M."/>
            <person name="Wayne K.J."/>
            <person name="Tettelin H."/>
            <person name="Glass J.I."/>
            <person name="Rusch D."/>
            <person name="Podicherti R."/>
            <person name="Tsui H.-C.T."/>
            <person name="Winkler M.E."/>
        </authorList>
    </citation>
    <scope>NUCLEOTIDE SEQUENCE</scope>
</reference>
<dbReference type="EMBL" id="UINC01189206">
    <property type="protein sequence ID" value="SVE02792.1"/>
    <property type="molecule type" value="Genomic_DNA"/>
</dbReference>
<proteinExistence type="predicted"/>
<evidence type="ECO:0000313" key="2">
    <source>
        <dbReference type="EMBL" id="SVE02792.1"/>
    </source>
</evidence>
<dbReference type="SUPFAM" id="SSF51905">
    <property type="entry name" value="FAD/NAD(P)-binding domain"/>
    <property type="match status" value="1"/>
</dbReference>
<dbReference type="PANTHER" id="PTHR13847:SF193">
    <property type="entry name" value="PYRUVATE DEHYDROGENASE PHOSPHATASE REGULATORY SUBUNIT, MITOCHONDRIAL"/>
    <property type="match status" value="1"/>
</dbReference>
<evidence type="ECO:0000259" key="1">
    <source>
        <dbReference type="Pfam" id="PF01266"/>
    </source>
</evidence>
<accession>A0A383A4U4</accession>
<dbReference type="InterPro" id="IPR036188">
    <property type="entry name" value="FAD/NAD-bd_sf"/>
</dbReference>
<dbReference type="Gene3D" id="3.30.9.10">
    <property type="entry name" value="D-Amino Acid Oxidase, subunit A, domain 2"/>
    <property type="match status" value="1"/>
</dbReference>
<feature type="non-terminal residue" evidence="2">
    <location>
        <position position="189"/>
    </location>
</feature>
<sequence length="189" mass="20489">MKTSAQVVVIGGGIVGCSILYHLAKNGWPDVVLLERRELTSGSSWHAAGGLFTITRPNTAAVMHRYTFQSYRELEALGETSCGFHFTGGMSICRTQDEMDSNAMMQSACRRLGIESHFMSPSEAKQRAPLLNTECFIGALWEDEGGHVDPASATQAFAAAARRLGAEIYRQTPVRKTTQCADGGWVVGT</sequence>
<gene>
    <name evidence="2" type="ORF">METZ01_LOCUS455646</name>
</gene>
<dbReference type="Pfam" id="PF01266">
    <property type="entry name" value="DAO"/>
    <property type="match status" value="1"/>
</dbReference>
<dbReference type="PANTHER" id="PTHR13847">
    <property type="entry name" value="SARCOSINE DEHYDROGENASE-RELATED"/>
    <property type="match status" value="1"/>
</dbReference>
<dbReference type="PROSITE" id="PS51257">
    <property type="entry name" value="PROKAR_LIPOPROTEIN"/>
    <property type="match status" value="1"/>
</dbReference>
<dbReference type="InterPro" id="IPR006076">
    <property type="entry name" value="FAD-dep_OxRdtase"/>
</dbReference>
<dbReference type="Gene3D" id="3.50.50.60">
    <property type="entry name" value="FAD/NAD(P)-binding domain"/>
    <property type="match status" value="1"/>
</dbReference>